<proteinExistence type="predicted"/>
<dbReference type="InterPro" id="IPR014710">
    <property type="entry name" value="RmlC-like_jellyroll"/>
</dbReference>
<dbReference type="InterPro" id="IPR018490">
    <property type="entry name" value="cNMP-bd_dom_sf"/>
</dbReference>
<evidence type="ECO:0000259" key="1">
    <source>
        <dbReference type="PROSITE" id="PS50042"/>
    </source>
</evidence>
<evidence type="ECO:0000313" key="2">
    <source>
        <dbReference type="EMBL" id="EKC70453.1"/>
    </source>
</evidence>
<sequence length="132" mass="14664">MTSTLFQNILPEDIPVMLKRLNAYTKSYQKEEYIKHAGDPADFIGIIESGSVHILQDDYYGNRNITASIPPDSLFGEAFACAGIPYLPVDIVAAEDCTVDVPKWENTVKLPATTAALFHHTLIRNLLGIRSR</sequence>
<feature type="non-terminal residue" evidence="2">
    <location>
        <position position="132"/>
    </location>
</feature>
<dbReference type="EMBL" id="AJWY01005138">
    <property type="protein sequence ID" value="EKC70453.1"/>
    <property type="molecule type" value="Genomic_DNA"/>
</dbReference>
<comment type="caution">
    <text evidence="2">The sequence shown here is derived from an EMBL/GenBank/DDBJ whole genome shotgun (WGS) entry which is preliminary data.</text>
</comment>
<dbReference type="CDD" id="cd00038">
    <property type="entry name" value="CAP_ED"/>
    <property type="match status" value="1"/>
</dbReference>
<dbReference type="PROSITE" id="PS50042">
    <property type="entry name" value="CNMP_BINDING_3"/>
    <property type="match status" value="1"/>
</dbReference>
<dbReference type="InterPro" id="IPR000595">
    <property type="entry name" value="cNMP-bd_dom"/>
</dbReference>
<dbReference type="SUPFAM" id="SSF51206">
    <property type="entry name" value="cAMP-binding domain-like"/>
    <property type="match status" value="1"/>
</dbReference>
<organism evidence="2">
    <name type="scientific">human gut metagenome</name>
    <dbReference type="NCBI Taxonomy" id="408170"/>
    <lineage>
        <taxon>unclassified sequences</taxon>
        <taxon>metagenomes</taxon>
        <taxon>organismal metagenomes</taxon>
    </lineage>
</organism>
<dbReference type="Pfam" id="PF00027">
    <property type="entry name" value="cNMP_binding"/>
    <property type="match status" value="1"/>
</dbReference>
<feature type="domain" description="Cyclic nucleotide-binding" evidence="1">
    <location>
        <begin position="5"/>
        <end position="77"/>
    </location>
</feature>
<dbReference type="AlphaFoldDB" id="K1TL75"/>
<accession>K1TL75</accession>
<gene>
    <name evidence="2" type="ORF">LEA_07777</name>
</gene>
<dbReference type="Gene3D" id="2.60.120.10">
    <property type="entry name" value="Jelly Rolls"/>
    <property type="match status" value="1"/>
</dbReference>
<reference evidence="2" key="1">
    <citation type="journal article" date="2013" name="Environ. Microbiol.">
        <title>Microbiota from the distal guts of lean and obese adolescents exhibit partial functional redundancy besides clear differences in community structure.</title>
        <authorList>
            <person name="Ferrer M."/>
            <person name="Ruiz A."/>
            <person name="Lanza F."/>
            <person name="Haange S.B."/>
            <person name="Oberbach A."/>
            <person name="Till H."/>
            <person name="Bargiela R."/>
            <person name="Campoy C."/>
            <person name="Segura M.T."/>
            <person name="Richter M."/>
            <person name="von Bergen M."/>
            <person name="Seifert J."/>
            <person name="Suarez A."/>
        </authorList>
    </citation>
    <scope>NUCLEOTIDE SEQUENCE</scope>
</reference>
<name>K1TL75_9ZZZZ</name>
<protein>
    <submittedName>
        <fullName evidence="2">Protein containing Cyclic nucleotide-binding domain protein</fullName>
    </submittedName>
</protein>